<evidence type="ECO:0000256" key="7">
    <source>
        <dbReference type="PROSITE-ProRule" id="PRU00042"/>
    </source>
</evidence>
<feature type="domain" description="C2H2-type" evidence="9">
    <location>
        <begin position="249"/>
        <end position="278"/>
    </location>
</feature>
<dbReference type="Gene3D" id="3.30.160.60">
    <property type="entry name" value="Classic Zinc Finger"/>
    <property type="match status" value="3"/>
</dbReference>
<evidence type="ECO:0000256" key="3">
    <source>
        <dbReference type="ARBA" id="ARBA00022737"/>
    </source>
</evidence>
<dbReference type="PROSITE" id="PS50157">
    <property type="entry name" value="ZINC_FINGER_C2H2_2"/>
    <property type="match status" value="3"/>
</dbReference>
<keyword evidence="4 7" id="KW-0863">Zinc-finger</keyword>
<dbReference type="Pfam" id="PF00096">
    <property type="entry name" value="zf-C2H2"/>
    <property type="match status" value="3"/>
</dbReference>
<dbReference type="FunFam" id="3.30.160.60:FF:000018">
    <property type="entry name" value="Krueppel-like factor 15"/>
    <property type="match status" value="1"/>
</dbReference>
<evidence type="ECO:0000256" key="2">
    <source>
        <dbReference type="ARBA" id="ARBA00022723"/>
    </source>
</evidence>
<dbReference type="PROSITE" id="PS00028">
    <property type="entry name" value="ZINC_FINGER_C2H2_1"/>
    <property type="match status" value="3"/>
</dbReference>
<dbReference type="SMART" id="SM00355">
    <property type="entry name" value="ZnF_C2H2"/>
    <property type="match status" value="3"/>
</dbReference>
<dbReference type="GO" id="GO:0008270">
    <property type="term" value="F:zinc ion binding"/>
    <property type="evidence" value="ECO:0007669"/>
    <property type="project" value="UniProtKB-KW"/>
</dbReference>
<reference evidence="10" key="1">
    <citation type="submission" date="2020-11" db="EMBL/GenBank/DDBJ databases">
        <authorList>
            <person name="Tran Van P."/>
        </authorList>
    </citation>
    <scope>NUCLEOTIDE SEQUENCE</scope>
</reference>
<evidence type="ECO:0000256" key="1">
    <source>
        <dbReference type="ARBA" id="ARBA00004123"/>
    </source>
</evidence>
<evidence type="ECO:0000313" key="11">
    <source>
        <dbReference type="Proteomes" id="UP000678499"/>
    </source>
</evidence>
<dbReference type="PANTHER" id="PTHR23235">
    <property type="entry name" value="KRUEPPEL-LIKE TRANSCRIPTION FACTOR"/>
    <property type="match status" value="1"/>
</dbReference>
<dbReference type="SUPFAM" id="SSF57667">
    <property type="entry name" value="beta-beta-alpha zinc fingers"/>
    <property type="match status" value="2"/>
</dbReference>
<evidence type="ECO:0000256" key="5">
    <source>
        <dbReference type="ARBA" id="ARBA00022833"/>
    </source>
</evidence>
<dbReference type="InterPro" id="IPR013087">
    <property type="entry name" value="Znf_C2H2_type"/>
</dbReference>
<evidence type="ECO:0000259" key="9">
    <source>
        <dbReference type="PROSITE" id="PS50157"/>
    </source>
</evidence>
<dbReference type="GO" id="GO:0000981">
    <property type="term" value="F:DNA-binding transcription factor activity, RNA polymerase II-specific"/>
    <property type="evidence" value="ECO:0007669"/>
    <property type="project" value="TreeGrafter"/>
</dbReference>
<feature type="region of interest" description="Disordered" evidence="8">
    <location>
        <begin position="163"/>
        <end position="207"/>
    </location>
</feature>
<organism evidence="10">
    <name type="scientific">Notodromas monacha</name>
    <dbReference type="NCBI Taxonomy" id="399045"/>
    <lineage>
        <taxon>Eukaryota</taxon>
        <taxon>Metazoa</taxon>
        <taxon>Ecdysozoa</taxon>
        <taxon>Arthropoda</taxon>
        <taxon>Crustacea</taxon>
        <taxon>Oligostraca</taxon>
        <taxon>Ostracoda</taxon>
        <taxon>Podocopa</taxon>
        <taxon>Podocopida</taxon>
        <taxon>Cypridocopina</taxon>
        <taxon>Cypridoidea</taxon>
        <taxon>Cyprididae</taxon>
        <taxon>Notodromas</taxon>
    </lineage>
</organism>
<name>A0A7R9BQD1_9CRUS</name>
<keyword evidence="3" id="KW-0677">Repeat</keyword>
<feature type="region of interest" description="Disordered" evidence="8">
    <location>
        <begin position="299"/>
        <end position="325"/>
    </location>
</feature>
<dbReference type="EMBL" id="CAJPEX010001105">
    <property type="protein sequence ID" value="CAG0918238.1"/>
    <property type="molecule type" value="Genomic_DNA"/>
</dbReference>
<sequence length="353" mass="40563">MLNSGSDLLLDDNFSCDNFAALLLAVDNTAGVWESADSQDTISSSFSAPETVFDDFWSFGISDAETDTFSTTSTIQDIWADVPFCVEDTECCPQDNPGVYFELLGQKTTENTIEEPQLFPSCCNGQEFMVEHESVHFSDDQLSAILDLPQILIVDTNQQLHKPVSRTSQSRKIAKKRGTKKPHKKTASQLIRRHHHPHHLRTQGRDRRDDLVFSLPKSFPCLQPSCGKIYAKSSHLKTHMRRHTGEKPFQCRWADCRWRFSRSDELARHFRSHNGHKPYLCSLCPKRFSRSDHLAKHKRVHDKQQQQLLKQSKNNDSERKLSQGANVDREMIEINFVPYKQEPGFLVSQMRDT</sequence>
<dbReference type="FunFam" id="3.30.160.60:FF:000125">
    <property type="entry name" value="Putative zinc finger protein 143"/>
    <property type="match status" value="1"/>
</dbReference>
<keyword evidence="11" id="KW-1185">Reference proteome</keyword>
<proteinExistence type="predicted"/>
<keyword evidence="2" id="KW-0479">Metal-binding</keyword>
<evidence type="ECO:0000256" key="8">
    <source>
        <dbReference type="SAM" id="MobiDB-lite"/>
    </source>
</evidence>
<comment type="subcellular location">
    <subcellularLocation>
        <location evidence="1">Nucleus</location>
    </subcellularLocation>
</comment>
<accession>A0A7R9BQD1</accession>
<dbReference type="InterPro" id="IPR036236">
    <property type="entry name" value="Znf_C2H2_sf"/>
</dbReference>
<dbReference type="PANTHER" id="PTHR23235:SF120">
    <property type="entry name" value="KRUPPEL-LIKE FACTOR 15"/>
    <property type="match status" value="1"/>
</dbReference>
<protein>
    <recommendedName>
        <fullName evidence="9">C2H2-type domain-containing protein</fullName>
    </recommendedName>
</protein>
<keyword evidence="6" id="KW-0539">Nucleus</keyword>
<dbReference type="GO" id="GO:0000978">
    <property type="term" value="F:RNA polymerase II cis-regulatory region sequence-specific DNA binding"/>
    <property type="evidence" value="ECO:0007669"/>
    <property type="project" value="TreeGrafter"/>
</dbReference>
<gene>
    <name evidence="10" type="ORF">NMOB1V02_LOCUS5800</name>
</gene>
<feature type="compositionally biased region" description="Basic residues" evidence="8">
    <location>
        <begin position="172"/>
        <end position="202"/>
    </location>
</feature>
<evidence type="ECO:0000313" key="10">
    <source>
        <dbReference type="EMBL" id="CAD7278086.1"/>
    </source>
</evidence>
<evidence type="ECO:0000256" key="6">
    <source>
        <dbReference type="ARBA" id="ARBA00023242"/>
    </source>
</evidence>
<dbReference type="AlphaFoldDB" id="A0A7R9BQD1"/>
<dbReference type="EMBL" id="OA883142">
    <property type="protein sequence ID" value="CAD7278086.1"/>
    <property type="molecule type" value="Genomic_DNA"/>
</dbReference>
<keyword evidence="5" id="KW-0862">Zinc</keyword>
<dbReference type="GO" id="GO:0005634">
    <property type="term" value="C:nucleus"/>
    <property type="evidence" value="ECO:0007669"/>
    <property type="project" value="UniProtKB-SubCell"/>
</dbReference>
<dbReference type="Proteomes" id="UP000678499">
    <property type="component" value="Unassembled WGS sequence"/>
</dbReference>
<feature type="domain" description="C2H2-type" evidence="9">
    <location>
        <begin position="219"/>
        <end position="248"/>
    </location>
</feature>
<evidence type="ECO:0000256" key="4">
    <source>
        <dbReference type="ARBA" id="ARBA00022771"/>
    </source>
</evidence>
<dbReference type="FunFam" id="3.30.160.60:FF:000534">
    <property type="entry name" value="zinc finger protein 674"/>
    <property type="match status" value="1"/>
</dbReference>
<dbReference type="OrthoDB" id="4748970at2759"/>
<feature type="domain" description="C2H2-type" evidence="9">
    <location>
        <begin position="279"/>
        <end position="306"/>
    </location>
</feature>
<feature type="compositionally biased region" description="Basic and acidic residues" evidence="8">
    <location>
        <begin position="313"/>
        <end position="325"/>
    </location>
</feature>